<name>I0KWV7_9ACTN</name>
<dbReference type="Proteomes" id="UP000003448">
    <property type="component" value="Unassembled WGS sequence"/>
</dbReference>
<keyword evidence="2" id="KW-1185">Reference proteome</keyword>
<protein>
    <submittedName>
        <fullName evidence="1">Uncharacterized protein</fullName>
    </submittedName>
</protein>
<evidence type="ECO:0000313" key="2">
    <source>
        <dbReference type="Proteomes" id="UP000003448"/>
    </source>
</evidence>
<reference evidence="2" key="1">
    <citation type="journal article" date="2012" name="J. Bacteriol.">
        <title>Genome Sequence of Micromonospora lupini Lupac 08, Isolated from Root Nodules of Lupinus angustifolius.</title>
        <authorList>
            <person name="Alonso-Vega P."/>
            <person name="Normand P."/>
            <person name="Bacigalupe R."/>
            <person name="Pujic P."/>
            <person name="Lajus A."/>
            <person name="Vallenet D."/>
            <person name="Carro L."/>
            <person name="Coll P."/>
            <person name="Trujillo M.E."/>
        </authorList>
    </citation>
    <scope>NUCLEOTIDE SEQUENCE [LARGE SCALE GENOMIC DNA]</scope>
    <source>
        <strain evidence="2">Lupac 08</strain>
    </source>
</reference>
<organism evidence="1 2">
    <name type="scientific">Micromonospora lupini str. Lupac 08</name>
    <dbReference type="NCBI Taxonomy" id="1150864"/>
    <lineage>
        <taxon>Bacteria</taxon>
        <taxon>Bacillati</taxon>
        <taxon>Actinomycetota</taxon>
        <taxon>Actinomycetes</taxon>
        <taxon>Micromonosporales</taxon>
        <taxon>Micromonosporaceae</taxon>
        <taxon>Micromonospora</taxon>
    </lineage>
</organism>
<sequence>MPAAGETAAHDIKIGYAGYGTGTGAKKPPADKVVEASAETYELFK</sequence>
<accession>I0KWV7</accession>
<dbReference type="AlphaFoldDB" id="I0KWV7"/>
<comment type="caution">
    <text evidence="1">The sequence shown here is derived from an EMBL/GenBank/DDBJ whole genome shotgun (WGS) entry which is preliminary data.</text>
</comment>
<evidence type="ECO:0000313" key="1">
    <source>
        <dbReference type="EMBL" id="CCH16054.1"/>
    </source>
</evidence>
<dbReference type="EMBL" id="CAIE01000010">
    <property type="protein sequence ID" value="CCH16054.1"/>
    <property type="molecule type" value="Genomic_DNA"/>
</dbReference>
<dbReference type="RefSeq" id="WP_007455654.1">
    <property type="nucleotide sequence ID" value="NZ_HF570108.1"/>
</dbReference>
<proteinExistence type="predicted"/>
<gene>
    <name evidence="1" type="ORF">MILUP08_40965</name>
</gene>
<dbReference type="STRING" id="1150864.MILUP08_40965"/>